<protein>
    <submittedName>
        <fullName evidence="2">Class A beta-lactamase-related serine hydrolase</fullName>
    </submittedName>
</protein>
<dbReference type="SUPFAM" id="SSF56601">
    <property type="entry name" value="beta-lactamase/transpeptidase-like"/>
    <property type="match status" value="1"/>
</dbReference>
<dbReference type="PANTHER" id="PTHR43319">
    <property type="entry name" value="BETA-LACTAMASE-RELATED"/>
    <property type="match status" value="1"/>
</dbReference>
<gene>
    <name evidence="2" type="ORF">D1222_06395</name>
</gene>
<dbReference type="AlphaFoldDB" id="A0A399RJM1"/>
<comment type="caution">
    <text evidence="2">The sequence shown here is derived from an EMBL/GenBank/DDBJ whole genome shotgun (WGS) entry which is preliminary data.</text>
</comment>
<organism evidence="2 3">
    <name type="scientific">Henriciella algicola</name>
    <dbReference type="NCBI Taxonomy" id="1608422"/>
    <lineage>
        <taxon>Bacteria</taxon>
        <taxon>Pseudomonadati</taxon>
        <taxon>Pseudomonadota</taxon>
        <taxon>Alphaproteobacteria</taxon>
        <taxon>Hyphomonadales</taxon>
        <taxon>Hyphomonadaceae</taxon>
        <taxon>Henriciella</taxon>
    </lineage>
</organism>
<dbReference type="PANTHER" id="PTHR43319:SF3">
    <property type="entry name" value="BETA-LACTAMASE-RELATED DOMAIN-CONTAINING PROTEIN"/>
    <property type="match status" value="1"/>
</dbReference>
<sequence>MSDIRGHVASGFEPVREVFAETFEAGDELGAGFCAILDGEVIVDIQGGKTSRAGDKDWDETTIAPVYSTTKGVSALVIASIIGDLNEGYETPVAEVWPEFAAAGKGDVTIGQLLSHQAGLVGFAEPIDPDLWLNPDGLAAALAELEPLWEPGTAHGYHPSTWGYLAGEIVKRITGRTLGTILKEDFCAPAGVDFHIGLADSEHDRVAEIQRPRSMPVLGDLNEFKKTAFLTKWAAPGRGGADWRRIEIPSANGHGTAKAVAQLYGVYANGGKLGDRQLIPEESFRELTRRRVIGDDLVLPFVTEFAAGVMRNNLGIYGPNPETLAHSGWGGSLALGDPDRHLSAAYVMNKQSSHLQGDPRARRLVDALYGCL</sequence>
<keyword evidence="2" id="KW-0378">Hydrolase</keyword>
<keyword evidence="3" id="KW-1185">Reference proteome</keyword>
<dbReference type="GO" id="GO:0016787">
    <property type="term" value="F:hydrolase activity"/>
    <property type="evidence" value="ECO:0007669"/>
    <property type="project" value="UniProtKB-KW"/>
</dbReference>
<dbReference type="RefSeq" id="WP_119453356.1">
    <property type="nucleotide sequence ID" value="NZ_QWGA01000003.1"/>
</dbReference>
<dbReference type="Proteomes" id="UP000265845">
    <property type="component" value="Unassembled WGS sequence"/>
</dbReference>
<reference evidence="2 3" key="1">
    <citation type="submission" date="2018-08" db="EMBL/GenBank/DDBJ databases">
        <title>Henriciella mobilis sp. nov., isolated from seawater.</title>
        <authorList>
            <person name="Cheng H."/>
            <person name="Wu Y.-H."/>
            <person name="Xu X.-W."/>
            <person name="Guo L.-L."/>
        </authorList>
    </citation>
    <scope>NUCLEOTIDE SEQUENCE [LARGE SCALE GENOMIC DNA]</scope>
    <source>
        <strain evidence="2 3">CCUG67844</strain>
    </source>
</reference>
<evidence type="ECO:0000313" key="3">
    <source>
        <dbReference type="Proteomes" id="UP000265845"/>
    </source>
</evidence>
<evidence type="ECO:0000259" key="1">
    <source>
        <dbReference type="Pfam" id="PF00144"/>
    </source>
</evidence>
<feature type="domain" description="Beta-lactamase-related" evidence="1">
    <location>
        <begin position="19"/>
        <end position="365"/>
    </location>
</feature>
<name>A0A399RJM1_9PROT</name>
<dbReference type="Gene3D" id="3.40.710.10">
    <property type="entry name" value="DD-peptidase/beta-lactamase superfamily"/>
    <property type="match status" value="1"/>
</dbReference>
<dbReference type="InterPro" id="IPR052907">
    <property type="entry name" value="Beta-lactamase/esterase"/>
</dbReference>
<accession>A0A399RJM1</accession>
<dbReference type="InterPro" id="IPR012338">
    <property type="entry name" value="Beta-lactam/transpept-like"/>
</dbReference>
<dbReference type="InterPro" id="IPR001466">
    <property type="entry name" value="Beta-lactam-related"/>
</dbReference>
<dbReference type="EMBL" id="QWGA01000003">
    <property type="protein sequence ID" value="RIJ31866.1"/>
    <property type="molecule type" value="Genomic_DNA"/>
</dbReference>
<evidence type="ECO:0000313" key="2">
    <source>
        <dbReference type="EMBL" id="RIJ31866.1"/>
    </source>
</evidence>
<dbReference type="OrthoDB" id="5705574at2"/>
<proteinExistence type="predicted"/>
<dbReference type="Pfam" id="PF00144">
    <property type="entry name" value="Beta-lactamase"/>
    <property type="match status" value="1"/>
</dbReference>